<reference evidence="1 2" key="1">
    <citation type="submission" date="2019-03" db="EMBL/GenBank/DDBJ databases">
        <title>Diverse conjugative elements silence natural transformation in Legionella species.</title>
        <authorList>
            <person name="Durieux I."/>
            <person name="Ginevra C."/>
            <person name="Attaiech L."/>
            <person name="Picq K."/>
            <person name="Juan P.A."/>
            <person name="Jarraud S."/>
            <person name="Charpentier X."/>
        </authorList>
    </citation>
    <scope>NUCLEOTIDE SEQUENCE [LARGE SCALE GENOMIC DNA]</scope>
    <source>
        <strain evidence="1 2">HL-0427-4011</strain>
    </source>
</reference>
<dbReference type="AlphaFoldDB" id="A0AAX1EGY2"/>
<evidence type="ECO:0000313" key="2">
    <source>
        <dbReference type="Proteomes" id="UP000295517"/>
    </source>
</evidence>
<proteinExistence type="predicted"/>
<protein>
    <submittedName>
        <fullName evidence="1">Uncharacterized protein</fullName>
    </submittedName>
</protein>
<organism evidence="1 2">
    <name type="scientific">Legionella israelensis</name>
    <dbReference type="NCBI Taxonomy" id="454"/>
    <lineage>
        <taxon>Bacteria</taxon>
        <taxon>Pseudomonadati</taxon>
        <taxon>Pseudomonadota</taxon>
        <taxon>Gammaproteobacteria</taxon>
        <taxon>Legionellales</taxon>
        <taxon>Legionellaceae</taxon>
        <taxon>Legionella</taxon>
    </lineage>
</organism>
<accession>A0AAX1EGY2</accession>
<sequence>MPNNDYDEFLVEREKTLKNRIEGEFNTHLSNVLNRVSPSFFSKCITFFNLEPTHLFLRGIHTNGDLNAFEKFGAVAEHYSGLKHARSVNPFESSWLDRIACSVFQPLGNGIPANVYSDVEAQAKNAYHRKIEPLADTMEVNL</sequence>
<evidence type="ECO:0000313" key="1">
    <source>
        <dbReference type="EMBL" id="QBR84348.1"/>
    </source>
</evidence>
<dbReference type="EMBL" id="CP038254">
    <property type="protein sequence ID" value="QBR84348.1"/>
    <property type="molecule type" value="Genomic_DNA"/>
</dbReference>
<dbReference type="Proteomes" id="UP000295517">
    <property type="component" value="Chromosome"/>
</dbReference>
<dbReference type="RefSeq" id="WP_135060604.1">
    <property type="nucleotide sequence ID" value="NZ_CP038254.1"/>
</dbReference>
<name>A0AAX1EGY2_9GAMM</name>
<gene>
    <name evidence="1" type="ORF">E3983_08230</name>
</gene>